<accession>K5B804</accession>
<dbReference type="Proteomes" id="UP000006265">
    <property type="component" value="Unassembled WGS sequence"/>
</dbReference>
<dbReference type="PATRIC" id="fig|1122247.3.peg.3036"/>
<name>K5B804_MYCHD</name>
<reference evidence="1 2" key="1">
    <citation type="journal article" date="2012" name="J. Bacteriol.">
        <title>Genome sequence of Mycobacterium hassiacum DSM 44199, a rare source of heat-stable mycobacterial proteins.</title>
        <authorList>
            <person name="Tiago I."/>
            <person name="Maranha A."/>
            <person name="Mendes V."/>
            <person name="Alarico S."/>
            <person name="Moynihan P.J."/>
            <person name="Clarke A.J."/>
            <person name="Macedo-Ribeiro S."/>
            <person name="Pereira P.J."/>
            <person name="Empadinhas N."/>
        </authorList>
    </citation>
    <scope>NUCLEOTIDE SEQUENCE [LARGE SCALE GENOMIC DNA]</scope>
    <source>
        <strain evidence="2">DSM 44199 / CIP 105218 / JCM 12690 / 3849</strain>
    </source>
</reference>
<gene>
    <name evidence="1" type="ORF">C731_3167</name>
</gene>
<comment type="caution">
    <text evidence="1">The sequence shown here is derived from an EMBL/GenBank/DDBJ whole genome shotgun (WGS) entry which is preliminary data.</text>
</comment>
<organism evidence="1 2">
    <name type="scientific">Mycolicibacterium hassiacum (strain DSM 44199 / CIP 105218 / JCM 12690 / 3849)</name>
    <name type="common">Mycobacterium hassiacum</name>
    <dbReference type="NCBI Taxonomy" id="1122247"/>
    <lineage>
        <taxon>Bacteria</taxon>
        <taxon>Bacillati</taxon>
        <taxon>Actinomycetota</taxon>
        <taxon>Actinomycetes</taxon>
        <taxon>Mycobacteriales</taxon>
        <taxon>Mycobacteriaceae</taxon>
        <taxon>Mycolicibacterium</taxon>
    </lineage>
</organism>
<protein>
    <submittedName>
        <fullName evidence="1">Uncharacterized protein</fullName>
    </submittedName>
</protein>
<keyword evidence="2" id="KW-1185">Reference proteome</keyword>
<evidence type="ECO:0000313" key="1">
    <source>
        <dbReference type="EMBL" id="EKF22853.1"/>
    </source>
</evidence>
<dbReference type="EMBL" id="AMRA01000091">
    <property type="protein sequence ID" value="EKF22853.1"/>
    <property type="molecule type" value="Genomic_DNA"/>
</dbReference>
<sequence>MNRHLLATSRNFERRRTGWREAKVSAQSGAWRAGVRPCAQGVAHARRNRLA</sequence>
<evidence type="ECO:0000313" key="2">
    <source>
        <dbReference type="Proteomes" id="UP000006265"/>
    </source>
</evidence>
<proteinExistence type="predicted"/>
<dbReference type="AlphaFoldDB" id="K5B804"/>